<keyword evidence="5 6" id="KW-0472">Membrane</keyword>
<dbReference type="Pfam" id="PF01943">
    <property type="entry name" value="Polysacc_synt"/>
    <property type="match status" value="1"/>
</dbReference>
<protein>
    <recommendedName>
        <fullName evidence="9">Polysaccharide biosynthesis protein</fullName>
    </recommendedName>
</protein>
<feature type="transmembrane region" description="Helical" evidence="6">
    <location>
        <begin position="307"/>
        <end position="324"/>
    </location>
</feature>
<keyword evidence="3 6" id="KW-0812">Transmembrane</keyword>
<feature type="transmembrane region" description="Helical" evidence="6">
    <location>
        <begin position="64"/>
        <end position="82"/>
    </location>
</feature>
<dbReference type="PANTHER" id="PTHR30250">
    <property type="entry name" value="PST FAMILY PREDICTED COLANIC ACID TRANSPORTER"/>
    <property type="match status" value="1"/>
</dbReference>
<dbReference type="Proteomes" id="UP000664357">
    <property type="component" value="Unassembled WGS sequence"/>
</dbReference>
<accession>A0ABV0EKU1</accession>
<evidence type="ECO:0000256" key="4">
    <source>
        <dbReference type="ARBA" id="ARBA00022989"/>
    </source>
</evidence>
<dbReference type="EMBL" id="JAFREL020000001">
    <property type="protein sequence ID" value="MEO1768560.1"/>
    <property type="molecule type" value="Genomic_DNA"/>
</dbReference>
<reference evidence="7 8" key="1">
    <citation type="submission" date="2024-02" db="EMBL/GenBank/DDBJ databases">
        <title>The Genome Sequence of Enterococcus sp. DIV0159.</title>
        <authorList>
            <person name="Earl A."/>
            <person name="Manson A."/>
            <person name="Gilmore M."/>
            <person name="Sanders J."/>
            <person name="Shea T."/>
            <person name="Howe W."/>
            <person name="Livny J."/>
            <person name="Cuomo C."/>
            <person name="Neafsey D."/>
            <person name="Birren B."/>
        </authorList>
    </citation>
    <scope>NUCLEOTIDE SEQUENCE [LARGE SCALE GENOMIC DNA]</scope>
    <source>
        <strain evidence="7 8">665A</strain>
    </source>
</reference>
<evidence type="ECO:0000256" key="3">
    <source>
        <dbReference type="ARBA" id="ARBA00022692"/>
    </source>
</evidence>
<dbReference type="PANTHER" id="PTHR30250:SF21">
    <property type="entry name" value="LIPID II FLIPPASE MURJ"/>
    <property type="match status" value="1"/>
</dbReference>
<keyword evidence="4 6" id="KW-1133">Transmembrane helix</keyword>
<proteinExistence type="predicted"/>
<feature type="transmembrane region" description="Helical" evidence="6">
    <location>
        <begin position="21"/>
        <end position="44"/>
    </location>
</feature>
<keyword evidence="8" id="KW-1185">Reference proteome</keyword>
<feature type="transmembrane region" description="Helical" evidence="6">
    <location>
        <begin position="436"/>
        <end position="454"/>
    </location>
</feature>
<organism evidence="7 8">
    <name type="scientific">Candidatus Enterococcus ferrettii</name>
    <dbReference type="NCBI Taxonomy" id="2815324"/>
    <lineage>
        <taxon>Bacteria</taxon>
        <taxon>Bacillati</taxon>
        <taxon>Bacillota</taxon>
        <taxon>Bacilli</taxon>
        <taxon>Lactobacillales</taxon>
        <taxon>Enterococcaceae</taxon>
        <taxon>Enterococcus</taxon>
    </lineage>
</organism>
<gene>
    <name evidence="7" type="ORF">JZO67_000471</name>
</gene>
<feature type="transmembrane region" description="Helical" evidence="6">
    <location>
        <begin position="175"/>
        <end position="195"/>
    </location>
</feature>
<evidence type="ECO:0008006" key="9">
    <source>
        <dbReference type="Google" id="ProtNLM"/>
    </source>
</evidence>
<feature type="transmembrane region" description="Helical" evidence="6">
    <location>
        <begin position="345"/>
        <end position="362"/>
    </location>
</feature>
<evidence type="ECO:0000256" key="1">
    <source>
        <dbReference type="ARBA" id="ARBA00004651"/>
    </source>
</evidence>
<comment type="subcellular location">
    <subcellularLocation>
        <location evidence="1">Cell membrane</location>
        <topology evidence="1">Multi-pass membrane protein</topology>
    </subcellularLocation>
</comment>
<dbReference type="PROSITE" id="PS51257">
    <property type="entry name" value="PROKAR_LIPOPROTEIN"/>
    <property type="match status" value="1"/>
</dbReference>
<evidence type="ECO:0000256" key="6">
    <source>
        <dbReference type="SAM" id="Phobius"/>
    </source>
</evidence>
<keyword evidence="2" id="KW-1003">Cell membrane</keyword>
<feature type="transmembrane region" description="Helical" evidence="6">
    <location>
        <begin position="503"/>
        <end position="523"/>
    </location>
</feature>
<feature type="transmembrane region" description="Helical" evidence="6">
    <location>
        <begin position="201"/>
        <end position="224"/>
    </location>
</feature>
<dbReference type="RefSeq" id="WP_207703054.1">
    <property type="nucleotide sequence ID" value="NZ_JAFREL020000001.1"/>
</dbReference>
<evidence type="ECO:0000313" key="7">
    <source>
        <dbReference type="EMBL" id="MEO1768560.1"/>
    </source>
</evidence>
<evidence type="ECO:0000256" key="2">
    <source>
        <dbReference type="ARBA" id="ARBA00022475"/>
    </source>
</evidence>
<comment type="caution">
    <text evidence="7">The sequence shown here is derived from an EMBL/GenBank/DDBJ whole genome shotgun (WGS) entry which is preliminary data.</text>
</comment>
<dbReference type="InterPro" id="IPR050833">
    <property type="entry name" value="Poly_Biosynth_Transport"/>
</dbReference>
<feature type="transmembrane region" description="Helical" evidence="6">
    <location>
        <begin position="245"/>
        <end position="270"/>
    </location>
</feature>
<dbReference type="InterPro" id="IPR002797">
    <property type="entry name" value="Polysacc_synth"/>
</dbReference>
<feature type="transmembrane region" description="Helical" evidence="6">
    <location>
        <begin position="103"/>
        <end position="125"/>
    </location>
</feature>
<feature type="transmembrane region" description="Helical" evidence="6">
    <location>
        <begin position="137"/>
        <end position="155"/>
    </location>
</feature>
<feature type="transmembrane region" description="Helical" evidence="6">
    <location>
        <begin position="411"/>
        <end position="430"/>
    </location>
</feature>
<evidence type="ECO:0000256" key="5">
    <source>
        <dbReference type="ARBA" id="ARBA00023136"/>
    </source>
</evidence>
<feature type="transmembrane region" description="Helical" evidence="6">
    <location>
        <begin position="382"/>
        <end position="402"/>
    </location>
</feature>
<name>A0ABV0EKU1_9ENTE</name>
<evidence type="ECO:0000313" key="8">
    <source>
        <dbReference type="Proteomes" id="UP000664357"/>
    </source>
</evidence>
<sequence>MDNRKAAYRPVYHPKEKVIQQASWLTSGTFYSCLLGAVLIIPWYAWMKGQGNIANSYFDMSYTWFGVFGLVATGGLPSLLAQQVEKYNAMSEYRTSQRLFIRCLQISLASGVLAAGVMFFLAPFLASVSRGGEDLTAIYRSMSLALVFFPVMRVLQGYFQGMQDMFSIGLSQLVYRGLQALFILLSSFFLLQVVQSNFRTAVIQSVFAASVGAVGALVVLLLCWQKDQERWEIQGMRSLDKIENSIQMILWEAFLEVLPYVLLGGGLLGYKLVDQLTFIPMMAAHTNYSNEQLLNLYGLFRANPDRIAILPIAAAGTLLFRYLPSLLERIAKRQKREIVRFISIHLQRFVYLILPAVLWLMINVRPVYTLFYGANLLGSRVMSLVLLSSFVAAFGLFTALLLQSLELAKPALYYWIAGLVLKGILQAPLIELLEAYGPHIATILGLTLTCGLSFRKIKKSTKSNYQLAFRRILLIVLLVLVCGVITIGVKQLSYHWLSPDSRLQALLICLITGLLNTGLYLYLTLKIRLGDRLLGARAKRWRKKMRIK</sequence>
<feature type="transmembrane region" description="Helical" evidence="6">
    <location>
        <begin position="474"/>
        <end position="497"/>
    </location>
</feature>